<evidence type="ECO:0000256" key="1">
    <source>
        <dbReference type="SAM" id="MobiDB-lite"/>
    </source>
</evidence>
<keyword evidence="4" id="KW-1185">Reference proteome</keyword>
<accession>A0ABT5TWQ9</accession>
<dbReference type="InterPro" id="IPR003615">
    <property type="entry name" value="HNH_nuc"/>
</dbReference>
<dbReference type="InterPro" id="IPR003870">
    <property type="entry name" value="DUF222"/>
</dbReference>
<dbReference type="EMBL" id="JARACI010000899">
    <property type="protein sequence ID" value="MDD9206490.1"/>
    <property type="molecule type" value="Genomic_DNA"/>
</dbReference>
<reference evidence="3" key="1">
    <citation type="submission" date="2023-02" db="EMBL/GenBank/DDBJ databases">
        <title>Georgenia sp.10Sc9-8, isolated from a soil sample collected from the Taklamakan desert.</title>
        <authorList>
            <person name="Liu S."/>
        </authorList>
    </citation>
    <scope>NUCLEOTIDE SEQUENCE</scope>
    <source>
        <strain evidence="3">10Sc9-8</strain>
    </source>
</reference>
<feature type="domain" description="HNH nuclease" evidence="2">
    <location>
        <begin position="201"/>
        <end position="256"/>
    </location>
</feature>
<dbReference type="SMART" id="SM00507">
    <property type="entry name" value="HNHc"/>
    <property type="match status" value="1"/>
</dbReference>
<dbReference type="Proteomes" id="UP001165561">
    <property type="component" value="Unassembled WGS sequence"/>
</dbReference>
<dbReference type="CDD" id="cd00085">
    <property type="entry name" value="HNHc"/>
    <property type="match status" value="1"/>
</dbReference>
<name>A0ABT5TWQ9_9MICO</name>
<gene>
    <name evidence="3" type="ORF">PU560_08410</name>
</gene>
<evidence type="ECO:0000313" key="4">
    <source>
        <dbReference type="Proteomes" id="UP001165561"/>
    </source>
</evidence>
<dbReference type="Pfam" id="PF02720">
    <property type="entry name" value="DUF222"/>
    <property type="match status" value="2"/>
</dbReference>
<comment type="caution">
    <text evidence="3">The sequence shown here is derived from an EMBL/GenBank/DDBJ whole genome shotgun (WGS) entry which is preliminary data.</text>
</comment>
<evidence type="ECO:0000259" key="2">
    <source>
        <dbReference type="SMART" id="SM00507"/>
    </source>
</evidence>
<sequence>MASISAVLPAEDAVAIDLVLDAVARTARSGGDRRTIDQLRADALSAVGTEALRSGHLGRAPGCRCALRPTSSGSPDAHAPGRAAPTRPPVDPPASSRPPDGLPAPTGSDSGPPAHVGPPSAATVPRALGTIGGEPVRVQVTVPLSTLLGGGGAGEIDGYGPIDGATARALALGGAWRRIVTDPLSGTVLDVGRSRYRPPPDLARLVRARDGTCVRPGCGARASSCDLDHTVPFGRGPDGGATALHNLGAQCRTDHV</sequence>
<proteinExistence type="predicted"/>
<evidence type="ECO:0000313" key="3">
    <source>
        <dbReference type="EMBL" id="MDD9206490.1"/>
    </source>
</evidence>
<feature type="non-terminal residue" evidence="3">
    <location>
        <position position="256"/>
    </location>
</feature>
<protein>
    <submittedName>
        <fullName evidence="3">DUF222 domain-containing protein</fullName>
    </submittedName>
</protein>
<feature type="region of interest" description="Disordered" evidence="1">
    <location>
        <begin position="67"/>
        <end position="127"/>
    </location>
</feature>
<organism evidence="3 4">
    <name type="scientific">Georgenia halotolerans</name>
    <dbReference type="NCBI Taxonomy" id="3028317"/>
    <lineage>
        <taxon>Bacteria</taxon>
        <taxon>Bacillati</taxon>
        <taxon>Actinomycetota</taxon>
        <taxon>Actinomycetes</taxon>
        <taxon>Micrococcales</taxon>
        <taxon>Bogoriellaceae</taxon>
        <taxon>Georgenia</taxon>
    </lineage>
</organism>
<feature type="compositionally biased region" description="Pro residues" evidence="1">
    <location>
        <begin position="86"/>
        <end position="102"/>
    </location>
</feature>